<sequence>MDKETIREIFAKSAQIPSDDEILIEEEVNEYEVLLAGLLFLVKGLLDMDEDSFVEAYGSVKGIVRKLAREFYIKLWSGDDWQQEAQIILYQLLEKFPELMHDEDKLRGYFKTKFRSYVLDNLRKQESYKRAFDKMLYEEISEMGHMIPDHKMDTADYCALKEKLEELKKKLSPEDYKKLLLLMRGGAFKGKRAFIKDIKVEFDDWNSDK</sequence>
<dbReference type="InterPro" id="IPR013325">
    <property type="entry name" value="RNA_pol_sigma_r2"/>
</dbReference>
<keyword evidence="2" id="KW-1185">Reference proteome</keyword>
<dbReference type="Proteomes" id="UP001595901">
    <property type="component" value="Unassembled WGS sequence"/>
</dbReference>
<proteinExistence type="predicted"/>
<reference evidence="2" key="1">
    <citation type="journal article" date="2019" name="Int. J. Syst. Evol. Microbiol.">
        <title>The Global Catalogue of Microorganisms (GCM) 10K type strain sequencing project: providing services to taxonomists for standard genome sequencing and annotation.</title>
        <authorList>
            <consortium name="The Broad Institute Genomics Platform"/>
            <consortium name="The Broad Institute Genome Sequencing Center for Infectious Disease"/>
            <person name="Wu L."/>
            <person name="Ma J."/>
        </authorList>
    </citation>
    <scope>NUCLEOTIDE SEQUENCE [LARGE SCALE GENOMIC DNA]</scope>
    <source>
        <strain evidence="2">CCUG 58728</strain>
    </source>
</reference>
<dbReference type="RefSeq" id="WP_380432622.1">
    <property type="nucleotide sequence ID" value="NZ_JBHSAC010000076.1"/>
</dbReference>
<evidence type="ECO:0000313" key="1">
    <source>
        <dbReference type="EMBL" id="MFC3932893.1"/>
    </source>
</evidence>
<accession>A0ABV8D3I4</accession>
<organism evidence="1 2">
    <name type="scientific">Streptococcus dentapri</name>
    <dbReference type="NCBI Taxonomy" id="573564"/>
    <lineage>
        <taxon>Bacteria</taxon>
        <taxon>Bacillati</taxon>
        <taxon>Bacillota</taxon>
        <taxon>Bacilli</taxon>
        <taxon>Lactobacillales</taxon>
        <taxon>Streptococcaceae</taxon>
        <taxon>Streptococcus</taxon>
    </lineage>
</organism>
<evidence type="ECO:0000313" key="2">
    <source>
        <dbReference type="Proteomes" id="UP001595901"/>
    </source>
</evidence>
<protein>
    <submittedName>
        <fullName evidence="1">Sigma-70 family RNA polymerase sigma factor</fullName>
    </submittedName>
</protein>
<name>A0ABV8D3I4_9STRE</name>
<dbReference type="SUPFAM" id="SSF88946">
    <property type="entry name" value="Sigma2 domain of RNA polymerase sigma factors"/>
    <property type="match status" value="1"/>
</dbReference>
<gene>
    <name evidence="1" type="ORF">ACFOSE_09050</name>
</gene>
<dbReference type="EMBL" id="JBHSAC010000076">
    <property type="protein sequence ID" value="MFC3932893.1"/>
    <property type="molecule type" value="Genomic_DNA"/>
</dbReference>
<comment type="caution">
    <text evidence="1">The sequence shown here is derived from an EMBL/GenBank/DDBJ whole genome shotgun (WGS) entry which is preliminary data.</text>
</comment>